<evidence type="ECO:0000256" key="2">
    <source>
        <dbReference type="SAM" id="Phobius"/>
    </source>
</evidence>
<dbReference type="NCBIfam" id="TIGR03348">
    <property type="entry name" value="VI_IcmF"/>
    <property type="match status" value="1"/>
</dbReference>
<dbReference type="PANTHER" id="PTHR36153">
    <property type="entry name" value="INNER MEMBRANE PROTEIN-RELATED"/>
    <property type="match status" value="1"/>
</dbReference>
<dbReference type="SUPFAM" id="SSF52540">
    <property type="entry name" value="P-loop containing nucleoside triphosphate hydrolases"/>
    <property type="match status" value="1"/>
</dbReference>
<protein>
    <submittedName>
        <fullName evidence="6">Type VI secretion protein</fullName>
    </submittedName>
</protein>
<keyword evidence="2" id="KW-0472">Membrane</keyword>
<feature type="transmembrane region" description="Helical" evidence="2">
    <location>
        <begin position="441"/>
        <end position="465"/>
    </location>
</feature>
<evidence type="ECO:0000256" key="1">
    <source>
        <dbReference type="SAM" id="MobiDB-lite"/>
    </source>
</evidence>
<dbReference type="InterPro" id="IPR025743">
    <property type="entry name" value="TssM1_N"/>
</dbReference>
<reference evidence="6" key="1">
    <citation type="journal article" date="2014" name="Int. J. Syst. Evol. Microbiol.">
        <title>Complete genome sequence of Corynebacterium casei LMG S-19264T (=DSM 44701T), isolated from a smear-ripened cheese.</title>
        <authorList>
            <consortium name="US DOE Joint Genome Institute (JGI-PGF)"/>
            <person name="Walter F."/>
            <person name="Albersmeier A."/>
            <person name="Kalinowski J."/>
            <person name="Ruckert C."/>
        </authorList>
    </citation>
    <scope>NUCLEOTIDE SEQUENCE</scope>
    <source>
        <strain evidence="6">CGMCC 1.3617</strain>
    </source>
</reference>
<dbReference type="Pfam" id="PF06761">
    <property type="entry name" value="IcmF-related"/>
    <property type="match status" value="1"/>
</dbReference>
<dbReference type="InterPro" id="IPR017731">
    <property type="entry name" value="TssM1-like"/>
</dbReference>
<comment type="caution">
    <text evidence="6">The sequence shown here is derived from an EMBL/GenBank/DDBJ whole genome shotgun (WGS) entry which is preliminary data.</text>
</comment>
<sequence>MEILSVFQPFLKGRAIAAILAVMMLMPIVYLFGPMIEIGGFRPLESEINRMIVCVVLFVLTLVVIWFVERRKSRRDMLLVAGIAAPDPSADRAAEEESEMRERLTAALDRLKSASGKKGSFLYDQPWYVIIGPPGSGKTTALANSGLDFPLSDGGKLQGVGGTRFCEWWLTDNAVLIDTAGRYTTQDSDAAADKAGWERFLGLLKKNRPRLPLNGVLVTFGVDMISRLGPAEREQHARTVRRRIKELEEKLGQRLPVYFMISKTDLLAGFMEFFDDLDKTAREQVWGFTFPVDGAGEAGHAAKFNDEFQALLGRLQDRVLERLQNERGPQQRTALEGFPAQFASMEGPLGAFVAAAFGGTRLDPAPMLRGVYFTSGTQEGSPLDRLAGALSRSFGFDPRRPAAVMQQKGRAYFITRLLKDVVFNEARLASNDRKADKRRRIVAIAAWSIAGLVTIGGGLYGYTAWSAEQARGQRLAERIAKAEQATTGVPFDRITESEFRRILPYLDAARDLPPASQGSGGGLGLSQEDKLFAGANAAYRRALNRSYLPRLLARMELVMRGAFQRPDELYDVTRAYLMLGQEGPLDIEVVKNWFAHDWQRTFPGAVNQPLRDALMAHLDATLAGSFQRYPVDGALVDNARRVFSRLPLAQRVFSRLQSTAAAAGATIQPWRPADVLGQSGQRYFVRASGQPLTEGIPGLYTLDGLYRAMLPVLGQSVRQGVAEYWVLGPEGANLGTDDPVALEQAVLRLYAEEYVKQWQAMLADLNLVPLPPALAQQAEALNILGAPNSPIKDLLRGIARQVTVGTPPQGWTRPGAQPRPAPAAGQPPPPAEPTGAEPVAELVEPRFEAIRTAAGQPLDDILRIVNELFVQVQRLASTPPGTLPPPSVGLDPGQRLQAEAVRQPQPLQRWLNGMVTASAAARGGGAKAALAAAGAQQIAPFCTGLNQRFPFNVNGEDLPVDDFIRLFGPGGVFDQFFTQNVRQYADTTSLPWRPVATDGLPPPISAADLMQFQRARAIRDAFFPGVASIGLRFELLPRDMDAAAISATLEAEGVRTEITRTASFRPIPMSWPARGNTTLTFDPPSLAGPLAYDGAWSALRLVMRRGSTLTTTPQRERLRLRVTQGDRVIDFELRAGSTQHPFGLRELAEFRCPTLSP</sequence>
<evidence type="ECO:0000259" key="3">
    <source>
        <dbReference type="Pfam" id="PF06744"/>
    </source>
</evidence>
<feature type="domain" description="IcmF-related" evidence="4">
    <location>
        <begin position="503"/>
        <end position="802"/>
    </location>
</feature>
<gene>
    <name evidence="6" type="ORF">GCM10011320_22940</name>
</gene>
<dbReference type="InterPro" id="IPR010623">
    <property type="entry name" value="IcmF_C"/>
</dbReference>
<keyword evidence="7" id="KW-1185">Reference proteome</keyword>
<keyword evidence="2" id="KW-1133">Transmembrane helix</keyword>
<feature type="transmembrane region" description="Helical" evidence="2">
    <location>
        <begin position="48"/>
        <end position="68"/>
    </location>
</feature>
<evidence type="ECO:0000313" key="6">
    <source>
        <dbReference type="EMBL" id="GGJ15102.1"/>
    </source>
</evidence>
<feature type="compositionally biased region" description="Pro residues" evidence="1">
    <location>
        <begin position="817"/>
        <end position="832"/>
    </location>
</feature>
<reference evidence="6" key="2">
    <citation type="submission" date="2020-09" db="EMBL/GenBank/DDBJ databases">
        <authorList>
            <person name="Sun Q."/>
            <person name="Zhou Y."/>
        </authorList>
    </citation>
    <scope>NUCLEOTIDE SEQUENCE</scope>
    <source>
        <strain evidence="6">CGMCC 1.3617</strain>
    </source>
</reference>
<evidence type="ECO:0000259" key="4">
    <source>
        <dbReference type="Pfam" id="PF06761"/>
    </source>
</evidence>
<keyword evidence="2" id="KW-0812">Transmembrane</keyword>
<proteinExistence type="predicted"/>
<dbReference type="EMBL" id="BMKW01000005">
    <property type="protein sequence ID" value="GGJ15102.1"/>
    <property type="molecule type" value="Genomic_DNA"/>
</dbReference>
<dbReference type="InterPro" id="IPR053156">
    <property type="entry name" value="T6SS_TssM-like"/>
</dbReference>
<dbReference type="Pfam" id="PF06744">
    <property type="entry name" value="IcmF_C"/>
    <property type="match status" value="1"/>
</dbReference>
<accession>A0A917NQC1</accession>
<dbReference type="RefSeq" id="WP_188967187.1">
    <property type="nucleotide sequence ID" value="NZ_BMKW01000005.1"/>
</dbReference>
<feature type="domain" description="Type VI secretion system component TssM1 N-terminal" evidence="5">
    <location>
        <begin position="191"/>
        <end position="448"/>
    </location>
</feature>
<evidence type="ECO:0000313" key="7">
    <source>
        <dbReference type="Proteomes" id="UP000661507"/>
    </source>
</evidence>
<dbReference type="InterPro" id="IPR027417">
    <property type="entry name" value="P-loop_NTPase"/>
</dbReference>
<organism evidence="6 7">
    <name type="scientific">Neoroseomonas lacus</name>
    <dbReference type="NCBI Taxonomy" id="287609"/>
    <lineage>
        <taxon>Bacteria</taxon>
        <taxon>Pseudomonadati</taxon>
        <taxon>Pseudomonadota</taxon>
        <taxon>Alphaproteobacteria</taxon>
        <taxon>Acetobacterales</taxon>
        <taxon>Acetobacteraceae</taxon>
        <taxon>Neoroseomonas</taxon>
    </lineage>
</organism>
<dbReference type="Proteomes" id="UP000661507">
    <property type="component" value="Unassembled WGS sequence"/>
</dbReference>
<dbReference type="Pfam" id="PF14331">
    <property type="entry name" value="IcmF-related_N"/>
    <property type="match status" value="1"/>
</dbReference>
<evidence type="ECO:0000259" key="5">
    <source>
        <dbReference type="Pfam" id="PF14331"/>
    </source>
</evidence>
<dbReference type="AlphaFoldDB" id="A0A917NQC1"/>
<feature type="domain" description="Type VI secretion system IcmF C-terminal" evidence="3">
    <location>
        <begin position="1033"/>
        <end position="1137"/>
    </location>
</feature>
<feature type="transmembrane region" description="Helical" evidence="2">
    <location>
        <begin position="15"/>
        <end position="36"/>
    </location>
</feature>
<name>A0A917NQC1_9PROT</name>
<dbReference type="PANTHER" id="PTHR36153:SF1">
    <property type="entry name" value="TYPE VI SECRETION SYSTEM COMPONENT TSSM1"/>
    <property type="match status" value="1"/>
</dbReference>
<dbReference type="InterPro" id="IPR009612">
    <property type="entry name" value="IcmF-rel"/>
</dbReference>
<feature type="region of interest" description="Disordered" evidence="1">
    <location>
        <begin position="805"/>
        <end position="836"/>
    </location>
</feature>